<dbReference type="InterPro" id="IPR012588">
    <property type="entry name" value="Exosome-assoc_fac_Rrp6_N"/>
</dbReference>
<dbReference type="GO" id="GO:0071051">
    <property type="term" value="P:poly(A)-dependent snoRNA 3'-end processing"/>
    <property type="evidence" value="ECO:0007669"/>
    <property type="project" value="EnsemblFungi"/>
</dbReference>
<evidence type="ECO:0000256" key="3">
    <source>
        <dbReference type="ARBA" id="ARBA00022722"/>
    </source>
</evidence>
<dbReference type="InterPro" id="IPR049559">
    <property type="entry name" value="Rrp6p-like_exo"/>
</dbReference>
<dbReference type="Pfam" id="PF01612">
    <property type="entry name" value="DNA_pol_A_exo1"/>
    <property type="match status" value="1"/>
</dbReference>
<dbReference type="SUPFAM" id="SSF53098">
    <property type="entry name" value="Ribonuclease H-like"/>
    <property type="match status" value="1"/>
</dbReference>
<evidence type="ECO:0000259" key="10">
    <source>
        <dbReference type="PROSITE" id="PS50967"/>
    </source>
</evidence>
<dbReference type="InterPro" id="IPR012337">
    <property type="entry name" value="RNaseH-like_sf"/>
</dbReference>
<evidence type="ECO:0000313" key="11">
    <source>
        <dbReference type="EMBL" id="AET38545.1"/>
    </source>
</evidence>
<reference evidence="12" key="1">
    <citation type="journal article" date="2012" name="G3 (Bethesda)">
        <title>Pichia sorbitophila, an interspecies yeast hybrid reveals early steps of genome resolution following polyploidization.</title>
        <authorList>
            <person name="Leh Louis V."/>
            <person name="Despons L."/>
            <person name="Friedrich A."/>
            <person name="Martin T."/>
            <person name="Durrens P."/>
            <person name="Casaregola S."/>
            <person name="Neuveglise C."/>
            <person name="Fairhead C."/>
            <person name="Marck C."/>
            <person name="Cruz J.A."/>
            <person name="Straub M.L."/>
            <person name="Kugler V."/>
            <person name="Sacerdot C."/>
            <person name="Uzunov Z."/>
            <person name="Thierry A."/>
            <person name="Weiss S."/>
            <person name="Bleykasten C."/>
            <person name="De Montigny J."/>
            <person name="Jacques N."/>
            <person name="Jung P."/>
            <person name="Lemaire M."/>
            <person name="Mallet S."/>
            <person name="Morel G."/>
            <person name="Richard G.F."/>
            <person name="Sarkar A."/>
            <person name="Savel G."/>
            <person name="Schacherer J."/>
            <person name="Seret M.L."/>
            <person name="Talla E."/>
            <person name="Samson G."/>
            <person name="Jubin C."/>
            <person name="Poulain J."/>
            <person name="Vacherie B."/>
            <person name="Barbe V."/>
            <person name="Pelletier E."/>
            <person name="Sherman D.J."/>
            <person name="Westhof E."/>
            <person name="Weissenbach J."/>
            <person name="Baret P.V."/>
            <person name="Wincker P."/>
            <person name="Gaillardin C."/>
            <person name="Dujon B."/>
            <person name="Souciet J.L."/>
        </authorList>
    </citation>
    <scope>NUCLEOTIDE SEQUENCE [LARGE SCALE GENOMIC DNA]</scope>
    <source>
        <strain evidence="12">CBS 270.75 / DBVPG 7215 / KCTC 17166 / NRRL Y-17582</strain>
    </source>
</reference>
<dbReference type="EMBL" id="CP002499">
    <property type="protein sequence ID" value="AET38545.1"/>
    <property type="molecule type" value="Genomic_DNA"/>
</dbReference>
<dbReference type="GO" id="GO:0000175">
    <property type="term" value="F:3'-5'-RNA exonuclease activity"/>
    <property type="evidence" value="ECO:0007669"/>
    <property type="project" value="EnsemblFungi"/>
</dbReference>
<feature type="compositionally biased region" description="Polar residues" evidence="9">
    <location>
        <begin position="694"/>
        <end position="709"/>
    </location>
</feature>
<evidence type="ECO:0000313" key="12">
    <source>
        <dbReference type="Proteomes" id="UP000006790"/>
    </source>
</evidence>
<keyword evidence="3" id="KW-0540">Nuclease</keyword>
<dbReference type="InParanoid" id="G8JQX6"/>
<dbReference type="Gene3D" id="1.10.150.80">
    <property type="entry name" value="HRDC domain"/>
    <property type="match status" value="1"/>
</dbReference>
<keyword evidence="7" id="KW-0539">Nucleus</keyword>
<evidence type="ECO:0000256" key="5">
    <source>
        <dbReference type="ARBA" id="ARBA00022835"/>
    </source>
</evidence>
<dbReference type="SUPFAM" id="SSF47819">
    <property type="entry name" value="HRDC-like"/>
    <property type="match status" value="1"/>
</dbReference>
<dbReference type="SMART" id="SM00341">
    <property type="entry name" value="HRDC"/>
    <property type="match status" value="1"/>
</dbReference>
<evidence type="ECO:0000256" key="7">
    <source>
        <dbReference type="ARBA" id="ARBA00023242"/>
    </source>
</evidence>
<feature type="region of interest" description="Disordered" evidence="9">
    <location>
        <begin position="633"/>
        <end position="747"/>
    </location>
</feature>
<evidence type="ECO:0000256" key="1">
    <source>
        <dbReference type="ARBA" id="ARBA00004123"/>
    </source>
</evidence>
<sequence>MSSDNKDALLTKILGTVRAASSLAAQDIDFCRHLDASVGELLDETSQYIVSLLNEVILSTSKANNDLEVGKDNLEAAWKDLSNIIDNLFEKSDHSLDVLQKLLSSSSSQLDTNMQYLNVDSQRDGKLSQRIVKPQLQFKIPVDNSECHPFKPLLKVKPHALKPLEEVSSLTVETECVPAHYPHPYEYEIDNQPYDDSVLTIKEPIEPSNWDENEPIWVDNITALNDMLNGLKNVKEIAVDLEHHDYRSYYGLVCLMQISTRESDWLVDTIALRQDLQVLNEIFTDPSILKVFHGAFMDIIWLQRDLGLYVVSLFDTYHASRALGFPKHSLAYLLETFANFKTSKKYQLADWRIRPLSKPMKTYARADTHFLLNIYDKLRNSLIKEDKLSGVLHASRNVAKRRFEYTSFRPKVLSPTVFSPIEKDDPWRTLMSQYNVPDIKEPLMRKLYKWRDMVARKDDESVRYVMPNQLLVSLVTLAPSDPSGLLTVKSYIPDHVRANARVLCNIINKTMEEIKSGSHEGQSIENVTTTYVSAQDPEMSVSLIKTMDRHFKFLLDEVQSHAVEPSSVCEDSLLFKGFLFDKPKAVAYNSVGKRLVNDRELLDRKSDLSQKFSKVFKAAGIAIGSHIEKLSSNSELPADTTSNVESPSKEESKNNSDDLKEDKHEIIVLKRKRDYGSNTKSTSKQPKKEHVDYNNVNSILDNTSQQDKPNSGRHVDKRKFHSDLQGSIGAAAIKKPRSKGKTVSYKK</sequence>
<protein>
    <recommendedName>
        <fullName evidence="10">HRDC domain-containing protein</fullName>
    </recommendedName>
</protein>
<dbReference type="GO" id="GO:0003727">
    <property type="term" value="F:single-stranded RNA binding"/>
    <property type="evidence" value="ECO:0007669"/>
    <property type="project" value="TreeGrafter"/>
</dbReference>
<dbReference type="GO" id="GO:0032204">
    <property type="term" value="P:regulation of telomere maintenance"/>
    <property type="evidence" value="ECO:0007669"/>
    <property type="project" value="EnsemblFungi"/>
</dbReference>
<dbReference type="GO" id="GO:0071028">
    <property type="term" value="P:nuclear mRNA surveillance"/>
    <property type="evidence" value="ECO:0007669"/>
    <property type="project" value="EnsemblFungi"/>
</dbReference>
<dbReference type="GO" id="GO:0034476">
    <property type="term" value="P:U5 snRNA 3'-end processing"/>
    <property type="evidence" value="ECO:0007669"/>
    <property type="project" value="EnsemblFungi"/>
</dbReference>
<dbReference type="SMART" id="SM00474">
    <property type="entry name" value="35EXOc"/>
    <property type="match status" value="1"/>
</dbReference>
<evidence type="ECO:0000256" key="4">
    <source>
        <dbReference type="ARBA" id="ARBA00022801"/>
    </source>
</evidence>
<evidence type="ECO:0000256" key="6">
    <source>
        <dbReference type="ARBA" id="ARBA00022839"/>
    </source>
</evidence>
<keyword evidence="4" id="KW-0378">Hydrolase</keyword>
<dbReference type="GO" id="GO:0071036">
    <property type="term" value="P:nuclear polyadenylation-dependent snoRNA catabolic process"/>
    <property type="evidence" value="ECO:0007669"/>
    <property type="project" value="EnsemblFungi"/>
</dbReference>
<dbReference type="GO" id="GO:0000973">
    <property type="term" value="P:post-transcriptional tethering of RNA polymerase II gene DNA at nuclear periphery"/>
    <property type="evidence" value="ECO:0007669"/>
    <property type="project" value="EnsemblFungi"/>
</dbReference>
<feature type="compositionally biased region" description="Basic residues" evidence="9">
    <location>
        <begin position="734"/>
        <end position="747"/>
    </location>
</feature>
<gene>
    <name evidence="11" type="ordered locus">Ecym_3030</name>
</gene>
<dbReference type="PROSITE" id="PS50967">
    <property type="entry name" value="HRDC"/>
    <property type="match status" value="1"/>
</dbReference>
<dbReference type="InterPro" id="IPR044876">
    <property type="entry name" value="HRDC_dom_sf"/>
</dbReference>
<dbReference type="AlphaFoldDB" id="G8JQX6"/>
<dbReference type="CDD" id="cd06147">
    <property type="entry name" value="Rrp6p_like_exo"/>
    <property type="match status" value="1"/>
</dbReference>
<dbReference type="InterPro" id="IPR045092">
    <property type="entry name" value="Rrp6-like"/>
</dbReference>
<dbReference type="FunCoup" id="G8JQX6">
    <property type="interactions" value="980"/>
</dbReference>
<dbReference type="Pfam" id="PF08066">
    <property type="entry name" value="PMC2NT"/>
    <property type="match status" value="1"/>
</dbReference>
<dbReference type="OMA" id="TMDIIWL"/>
<comment type="subcellular location">
    <subcellularLocation>
        <location evidence="1">Nucleus</location>
    </subcellularLocation>
</comment>
<keyword evidence="5" id="KW-0271">Exosome</keyword>
<dbReference type="InterPro" id="IPR036397">
    <property type="entry name" value="RNaseH_sf"/>
</dbReference>
<dbReference type="Proteomes" id="UP000006790">
    <property type="component" value="Chromosome 3"/>
</dbReference>
<dbReference type="GO" id="GO:0034475">
    <property type="term" value="P:U4 snRNA 3'-end processing"/>
    <property type="evidence" value="ECO:0007669"/>
    <property type="project" value="EnsemblFungi"/>
</dbReference>
<dbReference type="GO" id="GO:0071044">
    <property type="term" value="P:histone mRNA catabolic process"/>
    <property type="evidence" value="ECO:0007669"/>
    <property type="project" value="EnsemblFungi"/>
</dbReference>
<dbReference type="eggNOG" id="KOG2206">
    <property type="taxonomic scope" value="Eukaryota"/>
</dbReference>
<dbReference type="InterPro" id="IPR002562">
    <property type="entry name" value="3'-5'_exonuclease_dom"/>
</dbReference>
<name>G8JQX6_ERECY</name>
<dbReference type="InterPro" id="IPR002121">
    <property type="entry name" value="HRDC_dom"/>
</dbReference>
<keyword evidence="12" id="KW-1185">Reference proteome</keyword>
<dbReference type="GO" id="GO:0000467">
    <property type="term" value="P:exonucleolytic trimming to generate mature 3'-end of 5.8S rRNA from tricistronic rRNA transcript (SSU-rRNA, 5.8S rRNA, LSU-rRNA)"/>
    <property type="evidence" value="ECO:0007669"/>
    <property type="project" value="EnsemblFungi"/>
</dbReference>
<dbReference type="GO" id="GO:0042134">
    <property type="term" value="F:rRNA primary transcript binding"/>
    <property type="evidence" value="ECO:0007669"/>
    <property type="project" value="EnsemblFungi"/>
</dbReference>
<feature type="domain" description="HRDC" evidence="10">
    <location>
        <begin position="437"/>
        <end position="517"/>
    </location>
</feature>
<dbReference type="GO" id="GO:0071042">
    <property type="term" value="P:nuclear polyadenylation-dependent mRNA catabolic process"/>
    <property type="evidence" value="ECO:0007669"/>
    <property type="project" value="EnsemblFungi"/>
</dbReference>
<dbReference type="OrthoDB" id="2250022at2759"/>
<dbReference type="RefSeq" id="XP_003645362.1">
    <property type="nucleotide sequence ID" value="XM_003645314.1"/>
</dbReference>
<comment type="similarity">
    <text evidence="8">Belongs to the exosome component 10/RRP6 family.</text>
</comment>
<dbReference type="GO" id="GO:0000166">
    <property type="term" value="F:nucleotide binding"/>
    <property type="evidence" value="ECO:0007669"/>
    <property type="project" value="InterPro"/>
</dbReference>
<dbReference type="GO" id="GO:0071035">
    <property type="term" value="P:nuclear polyadenylation-dependent rRNA catabolic process"/>
    <property type="evidence" value="ECO:0007669"/>
    <property type="project" value="EnsemblFungi"/>
</dbReference>
<dbReference type="GO" id="GO:0071037">
    <property type="term" value="P:nuclear polyadenylation-dependent snRNA catabolic process"/>
    <property type="evidence" value="ECO:0007669"/>
    <property type="project" value="EnsemblFungi"/>
</dbReference>
<dbReference type="Gene3D" id="3.30.420.10">
    <property type="entry name" value="Ribonuclease H-like superfamily/Ribonuclease H"/>
    <property type="match status" value="1"/>
</dbReference>
<dbReference type="KEGG" id="erc:Ecym_3030"/>
<dbReference type="GO" id="GO:0071039">
    <property type="term" value="P:nuclear polyadenylation-dependent CUT catabolic process"/>
    <property type="evidence" value="ECO:0007669"/>
    <property type="project" value="EnsemblFungi"/>
</dbReference>
<keyword evidence="6" id="KW-0269">Exonuclease</keyword>
<organism evidence="11 12">
    <name type="scientific">Eremothecium cymbalariae (strain CBS 270.75 / DBVPG 7215 / KCTC 17166 / NRRL Y-17582)</name>
    <name type="common">Yeast</name>
    <dbReference type="NCBI Taxonomy" id="931890"/>
    <lineage>
        <taxon>Eukaryota</taxon>
        <taxon>Fungi</taxon>
        <taxon>Dikarya</taxon>
        <taxon>Ascomycota</taxon>
        <taxon>Saccharomycotina</taxon>
        <taxon>Saccharomycetes</taxon>
        <taxon>Saccharomycetales</taxon>
        <taxon>Saccharomycetaceae</taxon>
        <taxon>Eremothecium</taxon>
    </lineage>
</organism>
<dbReference type="GO" id="GO:0005730">
    <property type="term" value="C:nucleolus"/>
    <property type="evidence" value="ECO:0007669"/>
    <property type="project" value="EnsemblFungi"/>
</dbReference>
<dbReference type="GO" id="GO:0034473">
    <property type="term" value="P:U1 snRNA 3'-end processing"/>
    <property type="evidence" value="ECO:0007669"/>
    <property type="project" value="EnsemblFungi"/>
</dbReference>
<evidence type="ECO:0000256" key="9">
    <source>
        <dbReference type="SAM" id="MobiDB-lite"/>
    </source>
</evidence>
<dbReference type="GO" id="GO:0000176">
    <property type="term" value="C:nuclear exosome (RNase complex)"/>
    <property type="evidence" value="ECO:0007669"/>
    <property type="project" value="EnsemblFungi"/>
</dbReference>
<dbReference type="PANTHER" id="PTHR12124:SF47">
    <property type="entry name" value="EXOSOME COMPONENT 10"/>
    <property type="match status" value="1"/>
</dbReference>
<dbReference type="InterPro" id="IPR010997">
    <property type="entry name" value="HRDC-like_sf"/>
</dbReference>
<proteinExistence type="inferred from homology"/>
<dbReference type="GO" id="GO:0071038">
    <property type="term" value="P:TRAMP-dependent tRNA surveillance pathway"/>
    <property type="evidence" value="ECO:0007669"/>
    <property type="project" value="EnsemblFungi"/>
</dbReference>
<evidence type="ECO:0000256" key="2">
    <source>
        <dbReference type="ARBA" id="ARBA00022552"/>
    </source>
</evidence>
<accession>G8JQX6</accession>
<dbReference type="PANTHER" id="PTHR12124">
    <property type="entry name" value="POLYMYOSITIS/SCLERODERMA AUTOANTIGEN-RELATED"/>
    <property type="match status" value="1"/>
</dbReference>
<dbReference type="STRING" id="931890.G8JQX6"/>
<dbReference type="GO" id="GO:0071040">
    <property type="term" value="P:nuclear polyadenylation-dependent antisense transcript catabolic process"/>
    <property type="evidence" value="ECO:0007669"/>
    <property type="project" value="EnsemblFungi"/>
</dbReference>
<evidence type="ECO:0000256" key="8">
    <source>
        <dbReference type="ARBA" id="ARBA00043957"/>
    </source>
</evidence>
<dbReference type="GeneID" id="11468595"/>
<dbReference type="Pfam" id="PF00570">
    <property type="entry name" value="HRDC"/>
    <property type="match status" value="1"/>
</dbReference>
<dbReference type="HOGENOM" id="CLU_010129_3_2_1"/>
<dbReference type="FunFam" id="3.30.420.10:FF:000059">
    <property type="entry name" value="Exosome complex exonuclease Rrp6"/>
    <property type="match status" value="1"/>
</dbReference>
<feature type="compositionally biased region" description="Basic and acidic residues" evidence="9">
    <location>
        <begin position="647"/>
        <end position="668"/>
    </location>
</feature>
<keyword evidence="2" id="KW-0698">rRNA processing</keyword>